<evidence type="ECO:0000313" key="2">
    <source>
        <dbReference type="EMBL" id="MEV0710589.1"/>
    </source>
</evidence>
<dbReference type="PANTHER" id="PTHR42923:SF46">
    <property type="entry name" value="AMINE OXIDASE"/>
    <property type="match status" value="1"/>
</dbReference>
<reference evidence="2 3" key="1">
    <citation type="submission" date="2024-06" db="EMBL/GenBank/DDBJ databases">
        <title>The Natural Products Discovery Center: Release of the First 8490 Sequenced Strains for Exploring Actinobacteria Biosynthetic Diversity.</title>
        <authorList>
            <person name="Kalkreuter E."/>
            <person name="Kautsar S.A."/>
            <person name="Yang D."/>
            <person name="Bader C.D."/>
            <person name="Teijaro C.N."/>
            <person name="Fluegel L."/>
            <person name="Davis C.M."/>
            <person name="Simpson J.R."/>
            <person name="Lauterbach L."/>
            <person name="Steele A.D."/>
            <person name="Gui C."/>
            <person name="Meng S."/>
            <person name="Li G."/>
            <person name="Viehrig K."/>
            <person name="Ye F."/>
            <person name="Su P."/>
            <person name="Kiefer A.F."/>
            <person name="Nichols A."/>
            <person name="Cepeda A.J."/>
            <person name="Yan W."/>
            <person name="Fan B."/>
            <person name="Jiang Y."/>
            <person name="Adhikari A."/>
            <person name="Zheng C.-J."/>
            <person name="Schuster L."/>
            <person name="Cowan T.M."/>
            <person name="Smanski M.J."/>
            <person name="Chevrette M.G."/>
            <person name="De Carvalho L.P.S."/>
            <person name="Shen B."/>
        </authorList>
    </citation>
    <scope>NUCLEOTIDE SEQUENCE [LARGE SCALE GENOMIC DNA]</scope>
    <source>
        <strain evidence="2 3">NPDC050403</strain>
    </source>
</reference>
<dbReference type="InterPro" id="IPR036188">
    <property type="entry name" value="FAD/NAD-bd_sf"/>
</dbReference>
<evidence type="ECO:0000313" key="3">
    <source>
        <dbReference type="Proteomes" id="UP001551695"/>
    </source>
</evidence>
<dbReference type="Gene3D" id="3.50.50.60">
    <property type="entry name" value="FAD/NAD(P)-binding domain"/>
    <property type="match status" value="1"/>
</dbReference>
<accession>A0ABV3FYS4</accession>
<protein>
    <submittedName>
        <fullName evidence="2">FAD-dependent oxidoreductase</fullName>
    </submittedName>
</protein>
<dbReference type="Proteomes" id="UP001551695">
    <property type="component" value="Unassembled WGS sequence"/>
</dbReference>
<evidence type="ECO:0000259" key="1">
    <source>
        <dbReference type="Pfam" id="PF01593"/>
    </source>
</evidence>
<proteinExistence type="predicted"/>
<comment type="caution">
    <text evidence="2">The sequence shown here is derived from an EMBL/GenBank/DDBJ whole genome shotgun (WGS) entry which is preliminary data.</text>
</comment>
<dbReference type="EMBL" id="JBFAKC010000011">
    <property type="protein sequence ID" value="MEV0710589.1"/>
    <property type="molecule type" value="Genomic_DNA"/>
</dbReference>
<dbReference type="InterPro" id="IPR050464">
    <property type="entry name" value="Zeta_carotene_desat/Oxidored"/>
</dbReference>
<dbReference type="InterPro" id="IPR002937">
    <property type="entry name" value="Amino_oxidase"/>
</dbReference>
<dbReference type="PANTHER" id="PTHR42923">
    <property type="entry name" value="PROTOPORPHYRINOGEN OXIDASE"/>
    <property type="match status" value="1"/>
</dbReference>
<dbReference type="SUPFAM" id="SSF51905">
    <property type="entry name" value="FAD/NAD(P)-binding domain"/>
    <property type="match status" value="1"/>
</dbReference>
<dbReference type="PROSITE" id="PS51318">
    <property type="entry name" value="TAT"/>
    <property type="match status" value="1"/>
</dbReference>
<dbReference type="InterPro" id="IPR006311">
    <property type="entry name" value="TAT_signal"/>
</dbReference>
<dbReference type="Pfam" id="PF01593">
    <property type="entry name" value="Amino_oxidase"/>
    <property type="match status" value="1"/>
</dbReference>
<gene>
    <name evidence="2" type="ORF">AB0I48_23775</name>
</gene>
<feature type="domain" description="Amine oxidase" evidence="1">
    <location>
        <begin position="66"/>
        <end position="560"/>
    </location>
</feature>
<dbReference type="RefSeq" id="WP_357786523.1">
    <property type="nucleotide sequence ID" value="NZ_JBFAKC010000011.1"/>
</dbReference>
<organism evidence="2 3">
    <name type="scientific">Nocardia aurea</name>
    <dbReference type="NCBI Taxonomy" id="2144174"/>
    <lineage>
        <taxon>Bacteria</taxon>
        <taxon>Bacillati</taxon>
        <taxon>Actinomycetota</taxon>
        <taxon>Actinomycetes</taxon>
        <taxon>Mycobacteriales</taxon>
        <taxon>Nocardiaceae</taxon>
        <taxon>Nocardia</taxon>
    </lineage>
</organism>
<name>A0ABV3FYS4_9NOCA</name>
<sequence>MFEPQPNPTAFGRRELLRGALAGAALTGAALTATPLFGAPASAGEPRRAPALHTGGRTVAILGGGMAGLSAAHELVERGYEVTVYEPDYLGGKARSMGVPNTAAGGRLDLPGEHGFRFFPGCYQHVPDTMARIPFPGNPNGVADNLVRVEGAVAGFRGRPPIFAPVEAGSLDQLTPELLQNSIIGAFSFIPELPPAELAFFAKQMMVWFTSSPERRFGQWEYVTWEQIMHANGKSRAYQDYLVNALTRITVAAKPHLSSARTIGTIGEALVLAATGLIPQFSGGVDRILNRPTNEAWIDPWVDYLGGRGVRFVLGQRATALRLRDGVIGSATVVDSRGVASTVTADWFVCATPVERAVDLLGDEIIDADPRLAGMRELQTDWMVGIQYYLTSPTEIPEGHIAALGTPWALTALRQAPMWVGDFAARYGDGSVRECLSVDISDWDSPGILYNRPAKQCTATEVAAEVWAQLCEWLNTGTDWLRREDIHSWHIDPGITWSGGTTRNATPLLVNTVGSYDHRPDAHCAIPNLFFGGDHVRSHIDLATMESANESGRAAANAILDAADDPAERAAIFPLVALPIFEPAKRIDADRFRAGLPHLLEG</sequence>
<keyword evidence="3" id="KW-1185">Reference proteome</keyword>